<reference evidence="2" key="1">
    <citation type="submission" date="2023-02" db="EMBL/GenBank/DDBJ databases">
        <title>Actinokineospora globicatena NBRC 15670.</title>
        <authorList>
            <person name="Ichikawa N."/>
            <person name="Sato H."/>
            <person name="Tonouchi N."/>
        </authorList>
    </citation>
    <scope>NUCLEOTIDE SEQUENCE</scope>
    <source>
        <strain evidence="2">NBRC 15670</strain>
    </source>
</reference>
<gene>
    <name evidence="2" type="ORF">Aglo03_61040</name>
</gene>
<keyword evidence="1" id="KW-1133">Transmembrane helix</keyword>
<proteinExistence type="predicted"/>
<feature type="transmembrane region" description="Helical" evidence="1">
    <location>
        <begin position="40"/>
        <end position="61"/>
    </location>
</feature>
<keyword evidence="3" id="KW-1185">Reference proteome</keyword>
<organism evidence="2 3">
    <name type="scientific">Actinokineospora globicatena</name>
    <dbReference type="NCBI Taxonomy" id="103729"/>
    <lineage>
        <taxon>Bacteria</taxon>
        <taxon>Bacillati</taxon>
        <taxon>Actinomycetota</taxon>
        <taxon>Actinomycetes</taxon>
        <taxon>Pseudonocardiales</taxon>
        <taxon>Pseudonocardiaceae</taxon>
        <taxon>Actinokineospora</taxon>
    </lineage>
</organism>
<dbReference type="AlphaFoldDB" id="A0A9W6QRL8"/>
<dbReference type="EMBL" id="BSSD01000013">
    <property type="protein sequence ID" value="GLW95288.1"/>
    <property type="molecule type" value="Genomic_DNA"/>
</dbReference>
<dbReference type="Proteomes" id="UP001165042">
    <property type="component" value="Unassembled WGS sequence"/>
</dbReference>
<accession>A0A9W6QRL8</accession>
<evidence type="ECO:0000313" key="2">
    <source>
        <dbReference type="EMBL" id="GLW95288.1"/>
    </source>
</evidence>
<name>A0A9W6QRL8_9PSEU</name>
<evidence type="ECO:0000256" key="1">
    <source>
        <dbReference type="SAM" id="Phobius"/>
    </source>
</evidence>
<keyword evidence="1" id="KW-0812">Transmembrane</keyword>
<dbReference type="RefSeq" id="WP_285613129.1">
    <property type="nucleotide sequence ID" value="NZ_BSSD01000013.1"/>
</dbReference>
<sequence>MKTDELETLVRDALGDHADRAPEPADTIAAVLAPSRRRPVVAYVAAAVVMLLLLVVAPIMLKDKNQGTLLTGSMPMLAPEPLTVPARTGPTWLPDGLIEIDRMTTPNGQVLRRTWAPTVPFRPYADAGVSVTIARTGSADWWMDPCYDKSEPVDVNGLPGTLHSTGPGPRESCLLFDLDVVTHVRVSVTNVPDEKAVALRIARSIGPVSSPPLVVAAEFGPLPAEFDTVLLGVTKTPNGVSTQLTAAPETGGDSVTVEWTDERVDPERTNGYPVTVRGRRAMFYPMSQTSGDQLWTDFGDKRLLVEYRGSTQLRPEREVWVMGIAESVSIGSDPNDWIGQR</sequence>
<evidence type="ECO:0000313" key="3">
    <source>
        <dbReference type="Proteomes" id="UP001165042"/>
    </source>
</evidence>
<keyword evidence="1" id="KW-0472">Membrane</keyword>
<comment type="caution">
    <text evidence="2">The sequence shown here is derived from an EMBL/GenBank/DDBJ whole genome shotgun (WGS) entry which is preliminary data.</text>
</comment>
<protein>
    <submittedName>
        <fullName evidence="2">Uncharacterized protein</fullName>
    </submittedName>
</protein>